<evidence type="ECO:0000313" key="4">
    <source>
        <dbReference type="EMBL" id="SFP98002.1"/>
    </source>
</evidence>
<proteinExistence type="predicted"/>
<feature type="domain" description="EAL" evidence="2">
    <location>
        <begin position="192"/>
        <end position="446"/>
    </location>
</feature>
<dbReference type="InterPro" id="IPR001633">
    <property type="entry name" value="EAL_dom"/>
</dbReference>
<dbReference type="Gene3D" id="3.20.20.450">
    <property type="entry name" value="EAL domain"/>
    <property type="match status" value="1"/>
</dbReference>
<dbReference type="PANTHER" id="PTHR33121:SF71">
    <property type="entry name" value="OXYGEN SENSOR PROTEIN DOSP"/>
    <property type="match status" value="1"/>
</dbReference>
<organism evidence="4 5">
    <name type="scientific">Butyrivibrio proteoclasticus</name>
    <dbReference type="NCBI Taxonomy" id="43305"/>
    <lineage>
        <taxon>Bacteria</taxon>
        <taxon>Bacillati</taxon>
        <taxon>Bacillota</taxon>
        <taxon>Clostridia</taxon>
        <taxon>Lachnospirales</taxon>
        <taxon>Lachnospiraceae</taxon>
        <taxon>Butyrivibrio</taxon>
    </lineage>
</organism>
<dbReference type="PROSITE" id="PS50883">
    <property type="entry name" value="EAL"/>
    <property type="match status" value="1"/>
</dbReference>
<dbReference type="InterPro" id="IPR029787">
    <property type="entry name" value="Nucleotide_cyclase"/>
</dbReference>
<dbReference type="SMART" id="SM00267">
    <property type="entry name" value="GGDEF"/>
    <property type="match status" value="1"/>
</dbReference>
<dbReference type="PANTHER" id="PTHR33121">
    <property type="entry name" value="CYCLIC DI-GMP PHOSPHODIESTERASE PDEF"/>
    <property type="match status" value="1"/>
</dbReference>
<protein>
    <submittedName>
        <fullName evidence="4">Diguanylate cyclase (GGDEF) domain-containing protein</fullName>
    </submittedName>
</protein>
<reference evidence="5" key="1">
    <citation type="submission" date="2016-10" db="EMBL/GenBank/DDBJ databases">
        <authorList>
            <person name="Varghese N."/>
            <person name="Submissions S."/>
        </authorList>
    </citation>
    <scope>NUCLEOTIDE SEQUENCE [LARGE SCALE GENOMIC DNA]</scope>
    <source>
        <strain evidence="5">P18</strain>
    </source>
</reference>
<dbReference type="InterPro" id="IPR035919">
    <property type="entry name" value="EAL_sf"/>
</dbReference>
<dbReference type="GO" id="GO:0071111">
    <property type="term" value="F:cyclic-guanylate-specific phosphodiesterase activity"/>
    <property type="evidence" value="ECO:0007669"/>
    <property type="project" value="InterPro"/>
</dbReference>
<dbReference type="InterPro" id="IPR000160">
    <property type="entry name" value="GGDEF_dom"/>
</dbReference>
<evidence type="ECO:0000313" key="5">
    <source>
        <dbReference type="Proteomes" id="UP000182624"/>
    </source>
</evidence>
<gene>
    <name evidence="4" type="ORF">SAMN04487928_11417</name>
</gene>
<evidence type="ECO:0000259" key="3">
    <source>
        <dbReference type="PROSITE" id="PS50887"/>
    </source>
</evidence>
<dbReference type="SMART" id="SM00052">
    <property type="entry name" value="EAL"/>
    <property type="match status" value="1"/>
</dbReference>
<dbReference type="Pfam" id="PF00563">
    <property type="entry name" value="EAL"/>
    <property type="match status" value="1"/>
</dbReference>
<evidence type="ECO:0000256" key="1">
    <source>
        <dbReference type="SAM" id="Coils"/>
    </source>
</evidence>
<dbReference type="AlphaFoldDB" id="A0A1I5US21"/>
<feature type="coiled-coil region" evidence="1">
    <location>
        <begin position="117"/>
        <end position="144"/>
    </location>
</feature>
<dbReference type="CDD" id="cd01948">
    <property type="entry name" value="EAL"/>
    <property type="match status" value="1"/>
</dbReference>
<dbReference type="SUPFAM" id="SSF55073">
    <property type="entry name" value="Nucleotide cyclase"/>
    <property type="match status" value="1"/>
</dbReference>
<dbReference type="Pfam" id="PF00990">
    <property type="entry name" value="GGDEF"/>
    <property type="match status" value="1"/>
</dbReference>
<dbReference type="InterPro" id="IPR050706">
    <property type="entry name" value="Cyclic-di-GMP_PDE-like"/>
</dbReference>
<name>A0A1I5US21_9FIRM</name>
<dbReference type="Proteomes" id="UP000182624">
    <property type="component" value="Unassembled WGS sequence"/>
</dbReference>
<feature type="domain" description="GGDEF" evidence="3">
    <location>
        <begin position="57"/>
        <end position="184"/>
    </location>
</feature>
<sequence>MPIGIIGSFWYDAGCFMSSFEQGKLDEYGHMDNLTGLHNLTGVLDHLQGNGEYSASGITVVIYLNIMNFKAFNQRYGFLGGNEFLEGIATEIERIFDQSLIARTGDQFIILSKKLQEDEIIEKLDQLRNAARKYERNLNMRIKAGIYKVRGDEAYPVLFIDRAKIACDDIIRVYDKDNNFYSDELNKKNELRQYVIDNFESAFKKRYFTVYYQKEVRALTGKVCGYEALARWMDPVHGMISPAIFVEVLESVHLVHKLDIYIIDMVCADLRDDINSGFCVEPVSVNLSRLDFELCDIMAEIDKCREKYGIPKKLLNIEVTESAIASGSTFLGGEIKKFRDAGYQVWMDDFGAGYSSFGNLKSYDFDMLKIDMSFIREFETNKKSRVILATIVNMAKELGIHTLAEGVETQEQYEFLRRIGCEKIQGYFFGKPKAAADFDRPKESTLEICEDVDYHEYYDDIGGINFLGSTPLRPKTMQVINNLPIGLYEIIDEKPIIIYANDAYRNFLSSLGISSVNEANKRNQSVDLTETKRLLEISKKAEMSSDKRAEMDMVVNGSVINTKIRFISRHGCKAAFAIVSRNITMHGEAKKSDNIQVAMAHVFNQYFRVDLYDEDGTVENIFLNSDQLAVADIEPNAVKAVQMYSNMYLYEQDRERFRKFYDITTVLERVKKVDRDYLVDYYHSAIPGDNGRMQMYMILPFYYNDRWKYISCCRYADDVSDDRIYN</sequence>
<dbReference type="Gene3D" id="3.30.70.270">
    <property type="match status" value="1"/>
</dbReference>
<dbReference type="SUPFAM" id="SSF141868">
    <property type="entry name" value="EAL domain-like"/>
    <property type="match status" value="1"/>
</dbReference>
<dbReference type="OrthoDB" id="9805474at2"/>
<accession>A0A1I5US21</accession>
<dbReference type="InterPro" id="IPR043128">
    <property type="entry name" value="Rev_trsase/Diguanyl_cyclase"/>
</dbReference>
<keyword evidence="1" id="KW-0175">Coiled coil</keyword>
<keyword evidence="5" id="KW-1185">Reference proteome</keyword>
<dbReference type="EMBL" id="FOXO01000014">
    <property type="protein sequence ID" value="SFP98002.1"/>
    <property type="molecule type" value="Genomic_DNA"/>
</dbReference>
<evidence type="ECO:0000259" key="2">
    <source>
        <dbReference type="PROSITE" id="PS50883"/>
    </source>
</evidence>
<dbReference type="PROSITE" id="PS50887">
    <property type="entry name" value="GGDEF"/>
    <property type="match status" value="1"/>
</dbReference>